<accession>X1QL59</accession>
<evidence type="ECO:0000313" key="1">
    <source>
        <dbReference type="EMBL" id="GAI68953.1"/>
    </source>
</evidence>
<comment type="caution">
    <text evidence="1">The sequence shown here is derived from an EMBL/GenBank/DDBJ whole genome shotgun (WGS) entry which is preliminary data.</text>
</comment>
<evidence type="ECO:0008006" key="2">
    <source>
        <dbReference type="Google" id="ProtNLM"/>
    </source>
</evidence>
<reference evidence="1" key="1">
    <citation type="journal article" date="2014" name="Front. Microbiol.">
        <title>High frequency of phylogenetically diverse reductive dehalogenase-homologous genes in deep subseafloor sedimentary metagenomes.</title>
        <authorList>
            <person name="Kawai M."/>
            <person name="Futagami T."/>
            <person name="Toyoda A."/>
            <person name="Takaki Y."/>
            <person name="Nishi S."/>
            <person name="Hori S."/>
            <person name="Arai W."/>
            <person name="Tsubouchi T."/>
            <person name="Morono Y."/>
            <person name="Uchiyama I."/>
            <person name="Ito T."/>
            <person name="Fujiyama A."/>
            <person name="Inagaki F."/>
            <person name="Takami H."/>
        </authorList>
    </citation>
    <scope>NUCLEOTIDE SEQUENCE</scope>
    <source>
        <strain evidence="1">Expedition CK06-06</strain>
    </source>
</reference>
<sequence length="76" mass="8405">NKCACCGESEVRFLTIDHINGNGSEHRKSSGCGTGSTFYNWLIKAGMPDGYQILCYNCNNARARHGECPHQLGRKQ</sequence>
<dbReference type="EMBL" id="BARW01000755">
    <property type="protein sequence ID" value="GAI68953.1"/>
    <property type="molecule type" value="Genomic_DNA"/>
</dbReference>
<name>X1QL59_9ZZZZ</name>
<organism evidence="1">
    <name type="scientific">marine sediment metagenome</name>
    <dbReference type="NCBI Taxonomy" id="412755"/>
    <lineage>
        <taxon>unclassified sequences</taxon>
        <taxon>metagenomes</taxon>
        <taxon>ecological metagenomes</taxon>
    </lineage>
</organism>
<protein>
    <recommendedName>
        <fullName evidence="2">HNH domain-containing protein</fullName>
    </recommendedName>
</protein>
<dbReference type="AlphaFoldDB" id="X1QL59"/>
<feature type="non-terminal residue" evidence="1">
    <location>
        <position position="1"/>
    </location>
</feature>
<gene>
    <name evidence="1" type="ORF">S12H4_02882</name>
</gene>
<proteinExistence type="predicted"/>